<dbReference type="Proteomes" id="UP000285462">
    <property type="component" value="Unassembled WGS sequence"/>
</dbReference>
<dbReference type="RefSeq" id="WP_117760080.1">
    <property type="nucleotide sequence ID" value="NZ_JAQCOT010000005.1"/>
</dbReference>
<gene>
    <name evidence="2" type="ORF">DWX79_07630</name>
</gene>
<dbReference type="AlphaFoldDB" id="A0A412K7Q2"/>
<sequence length="62" mass="6726">MGISTLVFIVLLALAEFMQYGDALFTVRGIAGLVVKTVLFSILVTVVVRVDLSDSEETHPDD</sequence>
<dbReference type="EMBL" id="QRVT01000004">
    <property type="protein sequence ID" value="RGS64472.1"/>
    <property type="molecule type" value="Genomic_DNA"/>
</dbReference>
<reference evidence="2 3" key="1">
    <citation type="submission" date="2018-08" db="EMBL/GenBank/DDBJ databases">
        <title>A genome reference for cultivated species of the human gut microbiota.</title>
        <authorList>
            <person name="Zou Y."/>
            <person name="Xue W."/>
            <person name="Luo G."/>
        </authorList>
    </citation>
    <scope>NUCLEOTIDE SEQUENCE [LARGE SCALE GENOMIC DNA]</scope>
    <source>
        <strain evidence="2 3">AF21-27</strain>
    </source>
</reference>
<feature type="transmembrane region" description="Helical" evidence="1">
    <location>
        <begin position="25"/>
        <end position="48"/>
    </location>
</feature>
<comment type="caution">
    <text evidence="2">The sequence shown here is derived from an EMBL/GenBank/DDBJ whole genome shotgun (WGS) entry which is preliminary data.</text>
</comment>
<organism evidence="2 3">
    <name type="scientific">Bifidobacterium adolescentis</name>
    <dbReference type="NCBI Taxonomy" id="1680"/>
    <lineage>
        <taxon>Bacteria</taxon>
        <taxon>Bacillati</taxon>
        <taxon>Actinomycetota</taxon>
        <taxon>Actinomycetes</taxon>
        <taxon>Bifidobacteriales</taxon>
        <taxon>Bifidobacteriaceae</taxon>
        <taxon>Bifidobacterium</taxon>
    </lineage>
</organism>
<protein>
    <submittedName>
        <fullName evidence="2">Uncharacterized protein</fullName>
    </submittedName>
</protein>
<proteinExistence type="predicted"/>
<evidence type="ECO:0000313" key="2">
    <source>
        <dbReference type="EMBL" id="RGS64472.1"/>
    </source>
</evidence>
<keyword evidence="1" id="KW-1133">Transmembrane helix</keyword>
<accession>A0A412K7Q2</accession>
<name>A0A412K7Q2_BIFAD</name>
<keyword evidence="1" id="KW-0472">Membrane</keyword>
<keyword evidence="1" id="KW-0812">Transmembrane</keyword>
<evidence type="ECO:0000256" key="1">
    <source>
        <dbReference type="SAM" id="Phobius"/>
    </source>
</evidence>
<evidence type="ECO:0000313" key="3">
    <source>
        <dbReference type="Proteomes" id="UP000285462"/>
    </source>
</evidence>